<evidence type="ECO:0000256" key="1">
    <source>
        <dbReference type="SAM" id="MobiDB-lite"/>
    </source>
</evidence>
<dbReference type="Gene3D" id="3.90.1200.10">
    <property type="match status" value="1"/>
</dbReference>
<keyword evidence="4" id="KW-1185">Reference proteome</keyword>
<protein>
    <submittedName>
        <fullName evidence="3">Aminoglycoside phosphotransferase family protein</fullName>
        <ecNumber evidence="3">2.7.-.-</ecNumber>
    </submittedName>
</protein>
<evidence type="ECO:0000313" key="3">
    <source>
        <dbReference type="EMBL" id="MEZ0493344.1"/>
    </source>
</evidence>
<gene>
    <name evidence="3" type="ORF">AB2L28_13980</name>
</gene>
<dbReference type="RefSeq" id="WP_370719589.1">
    <property type="nucleotide sequence ID" value="NZ_JBGGTQ010000006.1"/>
</dbReference>
<dbReference type="InterPro" id="IPR002575">
    <property type="entry name" value="Aminoglycoside_PTrfase"/>
</dbReference>
<evidence type="ECO:0000313" key="4">
    <source>
        <dbReference type="Proteomes" id="UP001566476"/>
    </source>
</evidence>
<keyword evidence="3" id="KW-0808">Transferase</keyword>
<sequence length="298" mass="32167">MTVPDADVVRALLEQQFPDLAHLPVVPLRTTGTDNVVHRLGGELLVRLPRTPAAEQQIDREVRWLPVLSRTLPTALPAVVAVGRPGNGFARRWTVQRWIPGQDAVPTARADWTRVARSLAGVVTALRRVDPTDAPAAGPSTGGRGAPLARSDEHVQRCAALTRQLGDTTGPTAGLDVDAALDLWRRAVEAPAWTGPPVWFHGDLTPGNVLLRDGDLAAVIDLGCASGGDPACDGLPAWTLFTGDAREEFRRLTHLDDATDLRTRGWAVFVGLTAMPHHHATNPRFCRFARRVLDAVLP</sequence>
<comment type="caution">
    <text evidence="3">The sequence shown here is derived from an EMBL/GenBank/DDBJ whole genome shotgun (WGS) entry which is preliminary data.</text>
</comment>
<dbReference type="PANTHER" id="PTHR21310:SF42">
    <property type="entry name" value="BIFUNCTIONAL AAC_APH"/>
    <property type="match status" value="1"/>
</dbReference>
<feature type="region of interest" description="Disordered" evidence="1">
    <location>
        <begin position="130"/>
        <end position="150"/>
    </location>
</feature>
<dbReference type="CDD" id="cd05155">
    <property type="entry name" value="APH_ChoK_like_1"/>
    <property type="match status" value="1"/>
</dbReference>
<dbReference type="Proteomes" id="UP001566476">
    <property type="component" value="Unassembled WGS sequence"/>
</dbReference>
<dbReference type="EMBL" id="JBGGTQ010000006">
    <property type="protein sequence ID" value="MEZ0493344.1"/>
    <property type="molecule type" value="Genomic_DNA"/>
</dbReference>
<dbReference type="InterPro" id="IPR011009">
    <property type="entry name" value="Kinase-like_dom_sf"/>
</dbReference>
<dbReference type="GO" id="GO:0016740">
    <property type="term" value="F:transferase activity"/>
    <property type="evidence" value="ECO:0007669"/>
    <property type="project" value="UniProtKB-KW"/>
</dbReference>
<dbReference type="InterPro" id="IPR051678">
    <property type="entry name" value="AGP_Transferase"/>
</dbReference>
<reference evidence="3 4" key="1">
    <citation type="submission" date="2024-07" db="EMBL/GenBank/DDBJ databases">
        <authorList>
            <person name="Thanompreechachai J."/>
            <person name="Duangmal K."/>
        </authorList>
    </citation>
    <scope>NUCLEOTIDE SEQUENCE [LARGE SCALE GENOMIC DNA]</scope>
    <source>
        <strain evidence="3 4">TBRC 1896</strain>
    </source>
</reference>
<dbReference type="PANTHER" id="PTHR21310">
    <property type="entry name" value="AMINOGLYCOSIDE PHOSPHOTRANSFERASE-RELATED-RELATED"/>
    <property type="match status" value="1"/>
</dbReference>
<dbReference type="Pfam" id="PF01636">
    <property type="entry name" value="APH"/>
    <property type="match status" value="1"/>
</dbReference>
<proteinExistence type="predicted"/>
<dbReference type="EC" id="2.7.-.-" evidence="3"/>
<accession>A0ABV4I6W9</accession>
<evidence type="ECO:0000259" key="2">
    <source>
        <dbReference type="Pfam" id="PF01636"/>
    </source>
</evidence>
<dbReference type="Gene3D" id="3.30.200.20">
    <property type="entry name" value="Phosphorylase Kinase, domain 1"/>
    <property type="match status" value="1"/>
</dbReference>
<organism evidence="3 4">
    <name type="scientific">Kineococcus mangrovi</name>
    <dbReference type="NCBI Taxonomy" id="1660183"/>
    <lineage>
        <taxon>Bacteria</taxon>
        <taxon>Bacillati</taxon>
        <taxon>Actinomycetota</taxon>
        <taxon>Actinomycetes</taxon>
        <taxon>Kineosporiales</taxon>
        <taxon>Kineosporiaceae</taxon>
        <taxon>Kineococcus</taxon>
    </lineage>
</organism>
<feature type="domain" description="Aminoglycoside phosphotransferase" evidence="2">
    <location>
        <begin position="32"/>
        <end position="251"/>
    </location>
</feature>
<name>A0ABV4I6W9_9ACTN</name>
<dbReference type="SUPFAM" id="SSF56112">
    <property type="entry name" value="Protein kinase-like (PK-like)"/>
    <property type="match status" value="1"/>
</dbReference>